<keyword evidence="2" id="KW-0678">Repressor</keyword>
<dbReference type="Gene3D" id="1.10.10.10">
    <property type="entry name" value="Winged helix-like DNA-binding domain superfamily/Winged helix DNA-binding domain"/>
    <property type="match status" value="1"/>
</dbReference>
<dbReference type="InterPro" id="IPR036390">
    <property type="entry name" value="WH_DNA-bd_sf"/>
</dbReference>
<keyword evidence="5" id="KW-0804">Transcription</keyword>
<dbReference type="PRINTS" id="PR00037">
    <property type="entry name" value="HTHLACR"/>
</dbReference>
<dbReference type="InterPro" id="IPR018356">
    <property type="entry name" value="Tscrpt_reg_HTH_DeoR_CS"/>
</dbReference>
<dbReference type="AlphaFoldDB" id="A0A3N4GDB2"/>
<protein>
    <recommendedName>
        <fullName evidence="1">Lactose phosphotransferase system repressor</fullName>
    </recommendedName>
</protein>
<dbReference type="EMBL" id="RKMG01000020">
    <property type="protein sequence ID" value="RPA59347.1"/>
    <property type="molecule type" value="Genomic_DNA"/>
</dbReference>
<dbReference type="Pfam" id="PF00455">
    <property type="entry name" value="DeoRC"/>
    <property type="match status" value="1"/>
</dbReference>
<dbReference type="Pfam" id="PF08220">
    <property type="entry name" value="HTH_DeoR"/>
    <property type="match status" value="1"/>
</dbReference>
<name>A0A3N4GDB2_9LACT</name>
<evidence type="ECO:0000256" key="2">
    <source>
        <dbReference type="ARBA" id="ARBA00022491"/>
    </source>
</evidence>
<dbReference type="GO" id="GO:0003677">
    <property type="term" value="F:DNA binding"/>
    <property type="evidence" value="ECO:0007669"/>
    <property type="project" value="UniProtKB-KW"/>
</dbReference>
<dbReference type="PANTHER" id="PTHR30363">
    <property type="entry name" value="HTH-TYPE TRANSCRIPTIONAL REGULATOR SRLR-RELATED"/>
    <property type="match status" value="1"/>
</dbReference>
<accession>A0A3N4GDB2</accession>
<keyword evidence="4" id="KW-0238">DNA-binding</keyword>
<dbReference type="SMART" id="SM01134">
    <property type="entry name" value="DeoRC"/>
    <property type="match status" value="1"/>
</dbReference>
<sequence>MLKKKRHEFILEALQKNGTVSVTDIVEKLNVSDMTVRRDLTELEDDGALKRVHGGAISQDKYPKKELSHDDKKVINIHEKTRIALKAIDLINEDDIIFMGPGTTMEIMAQNLDQINCQIYTNCLPVFQTLIEKDIEVYLLGGRIKRNTQAFNGYLTLSVLENLKFHKAFFSANAVNDNSVMTATIEEGKTQARALDNSTEKYLLLDSSKVGKEDFFTYYQLDEVTSVIINDDVEHQYQEIVKHTNTLLVE</sequence>
<evidence type="ECO:0000256" key="1">
    <source>
        <dbReference type="ARBA" id="ARBA00021390"/>
    </source>
</evidence>
<feature type="domain" description="HTH deoR-type" evidence="7">
    <location>
        <begin position="3"/>
        <end position="58"/>
    </location>
</feature>
<gene>
    <name evidence="8" type="ORF">EF384_06610</name>
</gene>
<evidence type="ECO:0000256" key="3">
    <source>
        <dbReference type="ARBA" id="ARBA00023015"/>
    </source>
</evidence>
<dbReference type="InterPro" id="IPR001034">
    <property type="entry name" value="DeoR_HTH"/>
</dbReference>
<comment type="caution">
    <text evidence="8">The sequence shown here is derived from an EMBL/GenBank/DDBJ whole genome shotgun (WGS) entry which is preliminary data.</text>
</comment>
<comment type="function">
    <text evidence="6">Repressor of the lactose catabolism operon. Galactose-6-phosphate is the inducer.</text>
</comment>
<dbReference type="SMART" id="SM00420">
    <property type="entry name" value="HTH_DEOR"/>
    <property type="match status" value="1"/>
</dbReference>
<reference evidence="8 9" key="1">
    <citation type="submission" date="2018-11" db="EMBL/GenBank/DDBJ databases">
        <title>Aerococcus sp. SJQ22, whole genome shotgun sequence.</title>
        <authorList>
            <person name="Sun L."/>
            <person name="Gao X."/>
            <person name="Chen W."/>
            <person name="Huang K."/>
        </authorList>
    </citation>
    <scope>NUCLEOTIDE SEQUENCE [LARGE SCALE GENOMIC DNA]</scope>
    <source>
        <strain evidence="8 9">SJQ22</strain>
    </source>
</reference>
<dbReference type="Proteomes" id="UP000273977">
    <property type="component" value="Unassembled WGS sequence"/>
</dbReference>
<dbReference type="SUPFAM" id="SSF46785">
    <property type="entry name" value="Winged helix' DNA-binding domain"/>
    <property type="match status" value="1"/>
</dbReference>
<dbReference type="RefSeq" id="WP_123780479.1">
    <property type="nucleotide sequence ID" value="NZ_RKMG01000020.1"/>
</dbReference>
<dbReference type="InterPro" id="IPR036388">
    <property type="entry name" value="WH-like_DNA-bd_sf"/>
</dbReference>
<organism evidence="8 9">
    <name type="scientific">Aerococcus agrisoli</name>
    <dbReference type="NCBI Taxonomy" id="2487350"/>
    <lineage>
        <taxon>Bacteria</taxon>
        <taxon>Bacillati</taxon>
        <taxon>Bacillota</taxon>
        <taxon>Bacilli</taxon>
        <taxon>Lactobacillales</taxon>
        <taxon>Aerococcaceae</taxon>
        <taxon>Aerococcus</taxon>
    </lineage>
</organism>
<dbReference type="SUPFAM" id="SSF100950">
    <property type="entry name" value="NagB/RpiA/CoA transferase-like"/>
    <property type="match status" value="1"/>
</dbReference>
<proteinExistence type="predicted"/>
<evidence type="ECO:0000259" key="7">
    <source>
        <dbReference type="PROSITE" id="PS51000"/>
    </source>
</evidence>
<evidence type="ECO:0000256" key="4">
    <source>
        <dbReference type="ARBA" id="ARBA00023125"/>
    </source>
</evidence>
<keyword evidence="3" id="KW-0805">Transcription regulation</keyword>
<dbReference type="InterPro" id="IPR037171">
    <property type="entry name" value="NagB/RpiA_transferase-like"/>
</dbReference>
<dbReference type="GO" id="GO:0003700">
    <property type="term" value="F:DNA-binding transcription factor activity"/>
    <property type="evidence" value="ECO:0007669"/>
    <property type="project" value="InterPro"/>
</dbReference>
<dbReference type="OrthoDB" id="9798651at2"/>
<evidence type="ECO:0000256" key="6">
    <source>
        <dbReference type="ARBA" id="ARBA00024937"/>
    </source>
</evidence>
<keyword evidence="9" id="KW-1185">Reference proteome</keyword>
<evidence type="ECO:0000313" key="8">
    <source>
        <dbReference type="EMBL" id="RPA59347.1"/>
    </source>
</evidence>
<dbReference type="PROSITE" id="PS51000">
    <property type="entry name" value="HTH_DEOR_2"/>
    <property type="match status" value="1"/>
</dbReference>
<dbReference type="Gene3D" id="3.40.50.1360">
    <property type="match status" value="1"/>
</dbReference>
<evidence type="ECO:0000313" key="9">
    <source>
        <dbReference type="Proteomes" id="UP000273977"/>
    </source>
</evidence>
<dbReference type="PANTHER" id="PTHR30363:SF4">
    <property type="entry name" value="GLYCEROL-3-PHOSPHATE REGULON REPRESSOR"/>
    <property type="match status" value="1"/>
</dbReference>
<dbReference type="PROSITE" id="PS00894">
    <property type="entry name" value="HTH_DEOR_1"/>
    <property type="match status" value="1"/>
</dbReference>
<evidence type="ECO:0000256" key="5">
    <source>
        <dbReference type="ARBA" id="ARBA00023163"/>
    </source>
</evidence>
<dbReference type="InterPro" id="IPR014036">
    <property type="entry name" value="DeoR-like_C"/>
</dbReference>
<dbReference type="InterPro" id="IPR050313">
    <property type="entry name" value="Carb_Metab_HTH_regulators"/>
</dbReference>